<dbReference type="Gene3D" id="3.40.50.11210">
    <property type="entry name" value="Rap/Ran-GAP"/>
    <property type="match status" value="2"/>
</dbReference>
<proteinExistence type="predicted"/>
<dbReference type="GO" id="GO:0005737">
    <property type="term" value="C:cytoplasm"/>
    <property type="evidence" value="ECO:0007669"/>
    <property type="project" value="TreeGrafter"/>
</dbReference>
<dbReference type="SMART" id="SM00390">
    <property type="entry name" value="GoLoco"/>
    <property type="match status" value="1"/>
</dbReference>
<protein>
    <recommendedName>
        <fullName evidence="3">Rap-GAP domain-containing protein</fullName>
    </recommendedName>
</protein>
<dbReference type="InterPro" id="IPR000331">
    <property type="entry name" value="Rap/Ran_GAP_dom"/>
</dbReference>
<keyword evidence="1" id="KW-0343">GTPase activation</keyword>
<feature type="domain" description="Rap-GAP" evidence="3">
    <location>
        <begin position="268"/>
        <end position="458"/>
    </location>
</feature>
<dbReference type="SUPFAM" id="SSF111347">
    <property type="entry name" value="Rap/Ran-GAP"/>
    <property type="match status" value="1"/>
</dbReference>
<dbReference type="InterPro" id="IPR011990">
    <property type="entry name" value="TPR-like_helical_dom_sf"/>
</dbReference>
<dbReference type="InterPro" id="IPR003109">
    <property type="entry name" value="GoLoco_motif"/>
</dbReference>
<dbReference type="PROSITE" id="PS50877">
    <property type="entry name" value="GOLOCO"/>
    <property type="match status" value="1"/>
</dbReference>
<dbReference type="Proteomes" id="UP000015102">
    <property type="component" value="Unassembled WGS sequence"/>
</dbReference>
<reference evidence="4" key="2">
    <citation type="submission" date="2015-06" db="UniProtKB">
        <authorList>
            <consortium name="EnsemblMetazoa"/>
        </authorList>
    </citation>
    <scope>IDENTIFICATION</scope>
</reference>
<name>T1GV79_MEGSC</name>
<accession>T1GV79</accession>
<dbReference type="Pfam" id="PF02145">
    <property type="entry name" value="Rap_GAP"/>
    <property type="match status" value="1"/>
</dbReference>
<sequence>MDTTKAFSNSEKDLIDSAGAQQDFFELLERAQSSRLDDQRCVLPAYFEQDKENTNPSTPSKTTVHKTVTARITAAPSTKNFNRRNVNRKSVRSKPSRKSKALLAKNPKTTKLVNENNEVLTKSKKVQQMLEACLNKNAPFPMIYSHPASEYWIDEANYSDHQSLPKKTWKAKLEFDETARIYRKYFMGKEHLNFVAKDDKLGPILMSIKTEEQTIRVLLRVSTGSLHKEIPVSSTAKSPLALAQMMTDNQITTDNFVPVFCPNASQQIVKFDEHSVVLNFKFGVLLQKFGQTTEEELFCNNSQSPAFDEFLECLGERIVLQDHRGFRGGLDITNSQTGDPQQLQRKRHIGNDIVAIIFQEENTPFCPEMIASNFLHSFIVVQPIDPNTQNTKYKVSIAARNGVPFFGPPLPYPSIFKKGPEFKEFILTKLINAENACYKSEKFARLQLRTRTALLTTLTEELTSETNKFLGITPMISPTASPKSPEAPPHQQQQTTGKIFNTVRRALTFRSKRDEDSSSMSSTTSNNSLNSSDVSHETISEDKCQHGSETDTGVDSMPEEDDNISAACKCQMELKFTETCLREELNRLKCDKLSLLKQNVTCQRDIKRLKKKELCLHTELEVAGKEILRLRSLLKEYV</sequence>
<dbReference type="InterPro" id="IPR050989">
    <property type="entry name" value="Rap1_Ran_GAP"/>
</dbReference>
<dbReference type="HOGENOM" id="CLU_010739_1_0_1"/>
<dbReference type="GO" id="GO:0005096">
    <property type="term" value="F:GTPase activator activity"/>
    <property type="evidence" value="ECO:0007669"/>
    <property type="project" value="UniProtKB-KW"/>
</dbReference>
<dbReference type="PANTHER" id="PTHR15711">
    <property type="entry name" value="RAP GTPASE-ACTIVATING PROTEIN"/>
    <property type="match status" value="1"/>
</dbReference>
<reference evidence="5" key="1">
    <citation type="submission" date="2013-02" db="EMBL/GenBank/DDBJ databases">
        <authorList>
            <person name="Hughes D."/>
        </authorList>
    </citation>
    <scope>NUCLEOTIDE SEQUENCE</scope>
    <source>
        <strain>Durham</strain>
        <strain evidence="5">NC isolate 2 -- Noor lab</strain>
    </source>
</reference>
<feature type="compositionally biased region" description="Polar residues" evidence="2">
    <location>
        <begin position="490"/>
        <end position="499"/>
    </location>
</feature>
<evidence type="ECO:0000259" key="3">
    <source>
        <dbReference type="PROSITE" id="PS50085"/>
    </source>
</evidence>
<dbReference type="Gene3D" id="6.10.140.210">
    <property type="match status" value="1"/>
</dbReference>
<dbReference type="PROSITE" id="PS50085">
    <property type="entry name" value="RAPGAP"/>
    <property type="match status" value="1"/>
</dbReference>
<evidence type="ECO:0000313" key="5">
    <source>
        <dbReference type="Proteomes" id="UP000015102"/>
    </source>
</evidence>
<evidence type="ECO:0000256" key="2">
    <source>
        <dbReference type="SAM" id="MobiDB-lite"/>
    </source>
</evidence>
<dbReference type="GO" id="GO:0051056">
    <property type="term" value="P:regulation of small GTPase mediated signal transduction"/>
    <property type="evidence" value="ECO:0007669"/>
    <property type="project" value="InterPro"/>
</dbReference>
<dbReference type="EMBL" id="CAQQ02036739">
    <property type="status" value="NOT_ANNOTATED_CDS"/>
    <property type="molecule type" value="Genomic_DNA"/>
</dbReference>
<dbReference type="PANTHER" id="PTHR15711:SF32">
    <property type="entry name" value="RAP GTPASE ACTIVATING PROTEIN 1, ISOFORM H"/>
    <property type="match status" value="1"/>
</dbReference>
<dbReference type="AlphaFoldDB" id="T1GV79"/>
<dbReference type="InterPro" id="IPR035974">
    <property type="entry name" value="Rap/Ran-GAP_sf"/>
</dbReference>
<keyword evidence="5" id="KW-1185">Reference proteome</keyword>
<feature type="compositionally biased region" description="Basic and acidic residues" evidence="2">
    <location>
        <begin position="534"/>
        <end position="549"/>
    </location>
</feature>
<dbReference type="Gene3D" id="1.25.40.10">
    <property type="entry name" value="Tetratricopeptide repeat domain"/>
    <property type="match status" value="1"/>
</dbReference>
<evidence type="ECO:0000256" key="1">
    <source>
        <dbReference type="ARBA" id="ARBA00022468"/>
    </source>
</evidence>
<evidence type="ECO:0000313" key="4">
    <source>
        <dbReference type="EnsemblMetazoa" id="MESCA007665-PA"/>
    </source>
</evidence>
<feature type="compositionally biased region" description="Low complexity" evidence="2">
    <location>
        <begin position="518"/>
        <end position="532"/>
    </location>
</feature>
<dbReference type="Pfam" id="PF21022">
    <property type="entry name" value="Rap-GAP_dimer"/>
    <property type="match status" value="1"/>
</dbReference>
<dbReference type="STRING" id="36166.T1GV79"/>
<feature type="region of interest" description="Disordered" evidence="2">
    <location>
        <begin position="472"/>
        <end position="499"/>
    </location>
</feature>
<dbReference type="Pfam" id="PF02188">
    <property type="entry name" value="GoLoco"/>
    <property type="match status" value="1"/>
</dbReference>
<dbReference type="EnsemblMetazoa" id="MESCA007665-RA">
    <property type="protein sequence ID" value="MESCA007665-PA"/>
    <property type="gene ID" value="MESCA007665"/>
</dbReference>
<feature type="region of interest" description="Disordered" evidence="2">
    <location>
        <begin position="511"/>
        <end position="560"/>
    </location>
</feature>
<organism evidence="4 5">
    <name type="scientific">Megaselia scalaris</name>
    <name type="common">Humpbacked fly</name>
    <name type="synonym">Phora scalaris</name>
    <dbReference type="NCBI Taxonomy" id="36166"/>
    <lineage>
        <taxon>Eukaryota</taxon>
        <taxon>Metazoa</taxon>
        <taxon>Ecdysozoa</taxon>
        <taxon>Arthropoda</taxon>
        <taxon>Hexapoda</taxon>
        <taxon>Insecta</taxon>
        <taxon>Pterygota</taxon>
        <taxon>Neoptera</taxon>
        <taxon>Endopterygota</taxon>
        <taxon>Diptera</taxon>
        <taxon>Brachycera</taxon>
        <taxon>Muscomorpha</taxon>
        <taxon>Platypezoidea</taxon>
        <taxon>Phoridae</taxon>
        <taxon>Megaseliini</taxon>
        <taxon>Megaselia</taxon>
    </lineage>
</organism>
<dbReference type="OMA" id="INAEVSC"/>